<proteinExistence type="predicted"/>
<reference evidence="1" key="1">
    <citation type="journal article" date="2013" name="BMC Genomics">
        <title>Unscrambling butterfly oogenesis.</title>
        <authorList>
            <person name="Carter J.M."/>
            <person name="Baker S.C."/>
            <person name="Pink R."/>
            <person name="Carter D.R."/>
            <person name="Collins A."/>
            <person name="Tomlin J."/>
            <person name="Gibbs M."/>
            <person name="Breuker C.J."/>
        </authorList>
    </citation>
    <scope>NUCLEOTIDE SEQUENCE</scope>
    <source>
        <tissue evidence="1">Ovary</tissue>
    </source>
</reference>
<organism evidence="1">
    <name type="scientific">Pararge aegeria</name>
    <name type="common">speckled wood butterfly</name>
    <dbReference type="NCBI Taxonomy" id="116150"/>
    <lineage>
        <taxon>Eukaryota</taxon>
        <taxon>Metazoa</taxon>
        <taxon>Ecdysozoa</taxon>
        <taxon>Arthropoda</taxon>
        <taxon>Hexapoda</taxon>
        <taxon>Insecta</taxon>
        <taxon>Pterygota</taxon>
        <taxon>Neoptera</taxon>
        <taxon>Endopterygota</taxon>
        <taxon>Lepidoptera</taxon>
        <taxon>Glossata</taxon>
        <taxon>Ditrysia</taxon>
        <taxon>Papilionoidea</taxon>
        <taxon>Nymphalidae</taxon>
        <taxon>Satyrinae</taxon>
        <taxon>Satyrini</taxon>
        <taxon>Parargina</taxon>
        <taxon>Pararge</taxon>
    </lineage>
</organism>
<sequence>MLGPNHYDSRVVARDDNEQIMTEKTIHRDDEIVVVKNELELDENTEIMTQNTIHRYDETVVVKNEKGHDETKHITREKSI</sequence>
<dbReference type="AlphaFoldDB" id="S4PQ28"/>
<evidence type="ECO:0000313" key="1">
    <source>
        <dbReference type="EMBL" id="JAA90510.1"/>
    </source>
</evidence>
<accession>S4PQ28</accession>
<dbReference type="EMBL" id="GAIX01002050">
    <property type="protein sequence ID" value="JAA90510.1"/>
    <property type="molecule type" value="Transcribed_RNA"/>
</dbReference>
<reference evidence="1" key="2">
    <citation type="submission" date="2013-05" db="EMBL/GenBank/DDBJ databases">
        <authorList>
            <person name="Carter J.-M."/>
            <person name="Baker S.C."/>
            <person name="Pink R."/>
            <person name="Carter D.R.F."/>
            <person name="Collins A."/>
            <person name="Tomlin J."/>
            <person name="Gibbs M."/>
            <person name="Breuker C.J."/>
        </authorList>
    </citation>
    <scope>NUCLEOTIDE SEQUENCE</scope>
    <source>
        <tissue evidence="1">Ovary</tissue>
    </source>
</reference>
<name>S4PQ28_9NEOP</name>
<feature type="non-terminal residue" evidence="1">
    <location>
        <position position="80"/>
    </location>
</feature>
<protein>
    <submittedName>
        <fullName evidence="1">Uncharacterized protein</fullName>
    </submittedName>
</protein>